<dbReference type="Pfam" id="PF04411">
    <property type="entry name" value="PDDEXK_7"/>
    <property type="match status" value="1"/>
</dbReference>
<dbReference type="EMBL" id="JBHUMX010000041">
    <property type="protein sequence ID" value="MFD2630110.1"/>
    <property type="molecule type" value="Genomic_DNA"/>
</dbReference>
<accession>A0ABW5Q3Z6</accession>
<dbReference type="Pfam" id="PF09823">
    <property type="entry name" value="DUF2357"/>
    <property type="match status" value="1"/>
</dbReference>
<proteinExistence type="predicted"/>
<gene>
    <name evidence="2" type="ORF">ACFSUN_15085</name>
</gene>
<evidence type="ECO:0000313" key="2">
    <source>
        <dbReference type="EMBL" id="MFD2630110.1"/>
    </source>
</evidence>
<evidence type="ECO:0000313" key="3">
    <source>
        <dbReference type="Proteomes" id="UP001597451"/>
    </source>
</evidence>
<comment type="caution">
    <text evidence="2">The sequence shown here is derived from an EMBL/GenBank/DDBJ whole genome shotgun (WGS) entry which is preliminary data.</text>
</comment>
<reference evidence="3" key="1">
    <citation type="journal article" date="2019" name="Int. J. Syst. Evol. Microbiol.">
        <title>The Global Catalogue of Microorganisms (GCM) 10K type strain sequencing project: providing services to taxonomists for standard genome sequencing and annotation.</title>
        <authorList>
            <consortium name="The Broad Institute Genomics Platform"/>
            <consortium name="The Broad Institute Genome Sequencing Center for Infectious Disease"/>
            <person name="Wu L."/>
            <person name="Ma J."/>
        </authorList>
    </citation>
    <scope>NUCLEOTIDE SEQUENCE [LARGE SCALE GENOMIC DNA]</scope>
    <source>
        <strain evidence="3">TISTR 1858</strain>
    </source>
</reference>
<evidence type="ECO:0000259" key="1">
    <source>
        <dbReference type="Pfam" id="PF09823"/>
    </source>
</evidence>
<organism evidence="2 3">
    <name type="scientific">Oceanobacillus kapialis</name>
    <dbReference type="NCBI Taxonomy" id="481353"/>
    <lineage>
        <taxon>Bacteria</taxon>
        <taxon>Bacillati</taxon>
        <taxon>Bacillota</taxon>
        <taxon>Bacilli</taxon>
        <taxon>Bacillales</taxon>
        <taxon>Bacillaceae</taxon>
        <taxon>Oceanobacillus</taxon>
    </lineage>
</organism>
<dbReference type="InterPro" id="IPR018633">
    <property type="entry name" value="DUF2357"/>
</dbReference>
<dbReference type="InterPro" id="IPR007505">
    <property type="entry name" value="PDDEXK_7"/>
</dbReference>
<keyword evidence="3" id="KW-1185">Reference proteome</keyword>
<sequence>MEQLNFGDKLEAWDQEEGWLPFYEIYLTEATDYKLRYKGNRPNVQIQGIPIPFFPELDYYVCTWTTPFQSGQLTLAIDEKEYKIYVYPDSRKVSQEQYNVMLKEIMEEAAICFQYSGLEMHIDSYGKNRDISWSQWSYIEQNFFHLKQLFNRIEQQPIRQLKKTTVMMKRESVQRETKEALRWLDRKGYGKNIPHHVQSVKTMESVDTYENQVLKQQVTDLQRLLKRYEEIDQHDISIKAKQYRAVILHWLNGPFFNGVTENNGSYLITQRFRKHPVYRGWYYWFDRLYSHQYEGIGFTYPIPLKDTFQLYEMWCYLKVLKVFREKGYLENTKELFKITKNGIALDLAENKESRIFLKNGLSLYYQRNFQYNSSDYYTYTQRMIPDIIMEGDAGIVILDPKYRVSANLGTALGEMHKYRDGILKRGNGEKSVKEVYILTPTKKTEAESLRYFSEDFHQAYGLGAVRLSPETGIEKLEGKLLKCIDILK</sequence>
<name>A0ABW5Q3Z6_9BACI</name>
<feature type="domain" description="DUF2357" evidence="1">
    <location>
        <begin position="71"/>
        <end position="282"/>
    </location>
</feature>
<dbReference type="Proteomes" id="UP001597451">
    <property type="component" value="Unassembled WGS sequence"/>
</dbReference>
<protein>
    <submittedName>
        <fullName evidence="2">DUF2357 domain-containing protein</fullName>
    </submittedName>
</protein>
<dbReference type="RefSeq" id="WP_379563016.1">
    <property type="nucleotide sequence ID" value="NZ_JBHUMX010000041.1"/>
</dbReference>